<keyword evidence="5" id="KW-1185">Reference proteome</keyword>
<feature type="coiled-coil region" evidence="1">
    <location>
        <begin position="304"/>
        <end position="345"/>
    </location>
</feature>
<reference evidence="4" key="2">
    <citation type="submission" date="2022-01" db="EMBL/GenBank/DDBJ databases">
        <authorList>
            <person name="Yamashiro T."/>
            <person name="Shiraishi A."/>
            <person name="Satake H."/>
            <person name="Nakayama K."/>
        </authorList>
    </citation>
    <scope>NUCLEOTIDE SEQUENCE</scope>
</reference>
<evidence type="ECO:0000313" key="5">
    <source>
        <dbReference type="Proteomes" id="UP001151760"/>
    </source>
</evidence>
<organism evidence="4 5">
    <name type="scientific">Tanacetum coccineum</name>
    <dbReference type="NCBI Taxonomy" id="301880"/>
    <lineage>
        <taxon>Eukaryota</taxon>
        <taxon>Viridiplantae</taxon>
        <taxon>Streptophyta</taxon>
        <taxon>Embryophyta</taxon>
        <taxon>Tracheophyta</taxon>
        <taxon>Spermatophyta</taxon>
        <taxon>Magnoliopsida</taxon>
        <taxon>eudicotyledons</taxon>
        <taxon>Gunneridae</taxon>
        <taxon>Pentapetalae</taxon>
        <taxon>asterids</taxon>
        <taxon>campanulids</taxon>
        <taxon>Asterales</taxon>
        <taxon>Asteraceae</taxon>
        <taxon>Asteroideae</taxon>
        <taxon>Anthemideae</taxon>
        <taxon>Anthemidinae</taxon>
        <taxon>Tanacetum</taxon>
    </lineage>
</organism>
<evidence type="ECO:0000313" key="4">
    <source>
        <dbReference type="EMBL" id="GJT65174.1"/>
    </source>
</evidence>
<reference evidence="4" key="1">
    <citation type="journal article" date="2022" name="Int. J. Mol. Sci.">
        <title>Draft Genome of Tanacetum Coccineum: Genomic Comparison of Closely Related Tanacetum-Family Plants.</title>
        <authorList>
            <person name="Yamashiro T."/>
            <person name="Shiraishi A."/>
            <person name="Nakayama K."/>
            <person name="Satake H."/>
        </authorList>
    </citation>
    <scope>NUCLEOTIDE SEQUENCE</scope>
</reference>
<evidence type="ECO:0000256" key="2">
    <source>
        <dbReference type="SAM" id="MobiDB-lite"/>
    </source>
</evidence>
<gene>
    <name evidence="4" type="ORF">Tco_1016654</name>
</gene>
<accession>A0ABQ5FPS3</accession>
<name>A0ABQ5FPS3_9ASTR</name>
<evidence type="ECO:0000259" key="3">
    <source>
        <dbReference type="SMART" id="SM00343"/>
    </source>
</evidence>
<keyword evidence="1" id="KW-0175">Coiled coil</keyword>
<dbReference type="EMBL" id="BQNB010017610">
    <property type="protein sequence ID" value="GJT65174.1"/>
    <property type="molecule type" value="Genomic_DNA"/>
</dbReference>
<feature type="region of interest" description="Disordered" evidence="2">
    <location>
        <begin position="223"/>
        <end position="256"/>
    </location>
</feature>
<protein>
    <submittedName>
        <fullName evidence="4">Ribonuclease H-like domain-containing protein</fullName>
    </submittedName>
</protein>
<proteinExistence type="predicted"/>
<sequence length="492" mass="56253">MSTIKLPILKKGEYDIWAMKMEHYLSRTNYPIWEVIQKGNGPVSVPWNKYTWSNKVSLVMRTKPGVDNLSFDDLYNNLRVFESDVKGSTGSSSSAQNVAFISSESTSSTNDVSTAYGVSTSSGYNSQRENSSSYTDELMYSFFANQSSGPQLDHEDLEQLDEFDLEEMDLKWQVAMISMRLKKFYKKTGRRLQFDAKEPVGFDKTKVECFNCHNTRHFARECRSKGNQESRRRDAGNTGYRAKDNGRRPGKQEEPKALVTLDGEGVDWTGHAEDEQENFALMAYSNSGSDTEVKSCSKECVESYAKLKKLYDEQREQLGDASIEIQAYTQALKKVEAQLVAHQKNQLWYEEKIRFMKIDLDDKTDVLTYHKKLLQTMSTRDKSRLGHGIAVPPLMTGNYMPLGPDREVDDSMFTYVWSDAPIIEEYESDNDDEYVIQPSKEQEKPSFTFVNTVKHVKTPREAVKEQNTYSPSPKIDKRDWNGLYVAKVGFGG</sequence>
<feature type="domain" description="CCHC-type" evidence="3">
    <location>
        <begin position="208"/>
        <end position="224"/>
    </location>
</feature>
<dbReference type="SMART" id="SM00343">
    <property type="entry name" value="ZnF_C2HC"/>
    <property type="match status" value="1"/>
</dbReference>
<comment type="caution">
    <text evidence="4">The sequence shown here is derived from an EMBL/GenBank/DDBJ whole genome shotgun (WGS) entry which is preliminary data.</text>
</comment>
<dbReference type="InterPro" id="IPR001878">
    <property type="entry name" value="Znf_CCHC"/>
</dbReference>
<dbReference type="InterPro" id="IPR036875">
    <property type="entry name" value="Znf_CCHC_sf"/>
</dbReference>
<feature type="region of interest" description="Disordered" evidence="2">
    <location>
        <begin position="107"/>
        <end position="130"/>
    </location>
</feature>
<evidence type="ECO:0000256" key="1">
    <source>
        <dbReference type="SAM" id="Coils"/>
    </source>
</evidence>
<feature type="compositionally biased region" description="Polar residues" evidence="2">
    <location>
        <begin position="116"/>
        <end position="130"/>
    </location>
</feature>
<dbReference type="SUPFAM" id="SSF57756">
    <property type="entry name" value="Retrovirus zinc finger-like domains"/>
    <property type="match status" value="1"/>
</dbReference>
<dbReference type="Proteomes" id="UP001151760">
    <property type="component" value="Unassembled WGS sequence"/>
</dbReference>